<dbReference type="InterPro" id="IPR027417">
    <property type="entry name" value="P-loop_NTPase"/>
</dbReference>
<sequence>MQVSFWSDYHQLGTTSNMIAVALYTALRYRIRILMAHNHFERSTLEPAFIDNSYLEYSLMDFSDTGIDALSRFIKFNKIEKDEIASYTTTVLKNRLDLLTGTRNTNMDIYQSNMKETIQLILKSAGVYYDLVFIDTAPGNNEISKKILENSDLTVVNLSQNPHAIESFLKNFGDYREKAFFIIGKYDPNSRFNIKKIKKRFNLNNIYAIPYDIEFADACVECRVIDFFIKNLKADKKDIHGYFIKSVAETAEAILNTLGVDEKYRAGELGE</sequence>
<dbReference type="OrthoDB" id="2842408at2"/>
<dbReference type="RefSeq" id="WP_015359039.1">
    <property type="nucleotide sequence ID" value="NZ_CP014672.1"/>
</dbReference>
<protein>
    <recommendedName>
        <fullName evidence="3">AAA domain-containing protein</fullName>
    </recommendedName>
</protein>
<dbReference type="EMBL" id="CP014672">
    <property type="protein sequence ID" value="ANW98696.1"/>
    <property type="molecule type" value="Genomic_DNA"/>
</dbReference>
<evidence type="ECO:0008006" key="3">
    <source>
        <dbReference type="Google" id="ProtNLM"/>
    </source>
</evidence>
<organism evidence="1 2">
    <name type="scientific">Thermoclostridium stercorarium subsp. thermolacticum DSM 2910</name>
    <dbReference type="NCBI Taxonomy" id="1121336"/>
    <lineage>
        <taxon>Bacteria</taxon>
        <taxon>Bacillati</taxon>
        <taxon>Bacillota</taxon>
        <taxon>Clostridia</taxon>
        <taxon>Eubacteriales</taxon>
        <taxon>Oscillospiraceae</taxon>
        <taxon>Thermoclostridium</taxon>
    </lineage>
</organism>
<proteinExistence type="predicted"/>
<accession>A0A1B1YD53</accession>
<dbReference type="SUPFAM" id="SSF52540">
    <property type="entry name" value="P-loop containing nucleoside triphosphate hydrolases"/>
    <property type="match status" value="1"/>
</dbReference>
<name>A0A1B1YD53_THEST</name>
<evidence type="ECO:0000313" key="1">
    <source>
        <dbReference type="EMBL" id="ANW98696.1"/>
    </source>
</evidence>
<gene>
    <name evidence="1" type="ORF">CSTERTH_06460</name>
</gene>
<dbReference type="Proteomes" id="UP000092971">
    <property type="component" value="Chromosome"/>
</dbReference>
<reference evidence="1 2" key="1">
    <citation type="submission" date="2016-02" db="EMBL/GenBank/DDBJ databases">
        <title>Comparison of Clostridium stercorarium subspecies using comparative genomics and transcriptomics.</title>
        <authorList>
            <person name="Schellenberg J."/>
            <person name="Thallinger G."/>
            <person name="Levin D.B."/>
            <person name="Zhang X."/>
            <person name="Alvare G."/>
            <person name="Fristensky B."/>
            <person name="Sparling R."/>
        </authorList>
    </citation>
    <scope>NUCLEOTIDE SEQUENCE [LARGE SCALE GENOMIC DNA]</scope>
    <source>
        <strain evidence="1 2">DSM 2910</strain>
    </source>
</reference>
<dbReference type="Gene3D" id="3.40.50.300">
    <property type="entry name" value="P-loop containing nucleotide triphosphate hydrolases"/>
    <property type="match status" value="1"/>
</dbReference>
<dbReference type="AlphaFoldDB" id="A0A1B1YD53"/>
<evidence type="ECO:0000313" key="2">
    <source>
        <dbReference type="Proteomes" id="UP000092971"/>
    </source>
</evidence>